<dbReference type="Gene3D" id="2.102.10.10">
    <property type="entry name" value="Rieske [2Fe-2S] iron-sulphur domain"/>
    <property type="match status" value="1"/>
</dbReference>
<keyword evidence="4" id="KW-0411">Iron-sulfur</keyword>
<dbReference type="CDD" id="cd03467">
    <property type="entry name" value="Rieske"/>
    <property type="match status" value="1"/>
</dbReference>
<dbReference type="InterPro" id="IPR017941">
    <property type="entry name" value="Rieske_2Fe-2S"/>
</dbReference>
<dbReference type="SUPFAM" id="SSF50022">
    <property type="entry name" value="ISP domain"/>
    <property type="match status" value="1"/>
</dbReference>
<evidence type="ECO:0000313" key="7">
    <source>
        <dbReference type="Proteomes" id="UP000501130"/>
    </source>
</evidence>
<keyword evidence="2" id="KW-0479">Metal-binding</keyword>
<evidence type="ECO:0000256" key="4">
    <source>
        <dbReference type="ARBA" id="ARBA00023014"/>
    </source>
</evidence>
<accession>A0ABX6NCJ2</accession>
<evidence type="ECO:0000256" key="2">
    <source>
        <dbReference type="ARBA" id="ARBA00022723"/>
    </source>
</evidence>
<evidence type="ECO:0000256" key="3">
    <source>
        <dbReference type="ARBA" id="ARBA00023004"/>
    </source>
</evidence>
<protein>
    <submittedName>
        <fullName evidence="6">Rieske 2Fe-2S domain-containing protein</fullName>
    </submittedName>
</protein>
<evidence type="ECO:0000259" key="5">
    <source>
        <dbReference type="PROSITE" id="PS51296"/>
    </source>
</evidence>
<dbReference type="PANTHER" id="PTHR40261">
    <property type="match status" value="1"/>
</dbReference>
<dbReference type="EMBL" id="CP053084">
    <property type="protein sequence ID" value="QJR31102.1"/>
    <property type="molecule type" value="Genomic_DNA"/>
</dbReference>
<gene>
    <name evidence="6" type="ORF">HKT17_07250</name>
</gene>
<evidence type="ECO:0000256" key="1">
    <source>
        <dbReference type="ARBA" id="ARBA00022714"/>
    </source>
</evidence>
<proteinExistence type="predicted"/>
<reference evidence="6 7" key="1">
    <citation type="submission" date="2020-05" db="EMBL/GenBank/DDBJ databases">
        <title>Compete genome of Limnobacter sp. SAORIC-580.</title>
        <authorList>
            <person name="Song J."/>
            <person name="Cho J.-C."/>
        </authorList>
    </citation>
    <scope>NUCLEOTIDE SEQUENCE [LARGE SCALE GENOMIC DNA]</scope>
    <source>
        <strain evidence="6 7">SAORIC-580</strain>
    </source>
</reference>
<dbReference type="Pfam" id="PF00355">
    <property type="entry name" value="Rieske"/>
    <property type="match status" value="1"/>
</dbReference>
<keyword evidence="7" id="KW-1185">Reference proteome</keyword>
<dbReference type="Proteomes" id="UP000501130">
    <property type="component" value="Chromosome"/>
</dbReference>
<evidence type="ECO:0000313" key="6">
    <source>
        <dbReference type="EMBL" id="QJR31102.1"/>
    </source>
</evidence>
<dbReference type="PROSITE" id="PS51296">
    <property type="entry name" value="RIESKE"/>
    <property type="match status" value="1"/>
</dbReference>
<keyword evidence="1" id="KW-0001">2Fe-2S</keyword>
<dbReference type="PANTHER" id="PTHR40261:SF1">
    <property type="entry name" value="RIESKE DOMAIN-CONTAINING PROTEIN"/>
    <property type="match status" value="1"/>
</dbReference>
<feature type="domain" description="Rieske" evidence="5">
    <location>
        <begin position="4"/>
        <end position="110"/>
    </location>
</feature>
<name>A0ABX6NCJ2_9BURK</name>
<sequence length="125" mass="13812">MQQIQVCQSGDLEEGGTGYRFRVLYNSEETTAFIVRVDNEVRCFLNRCSHVPVELDWNYGEFLDDSGRIVVCATHGASYDATDGSCLGGPCDGNPLVRLNIEEKDGAVYWTPTELITVPSDGIED</sequence>
<dbReference type="InterPro" id="IPR036922">
    <property type="entry name" value="Rieske_2Fe-2S_sf"/>
</dbReference>
<organism evidence="6 7">
    <name type="scientific">Limnobacter profundi</name>
    <dbReference type="NCBI Taxonomy" id="2732163"/>
    <lineage>
        <taxon>Bacteria</taxon>
        <taxon>Pseudomonadati</taxon>
        <taxon>Pseudomonadota</taxon>
        <taxon>Betaproteobacteria</taxon>
        <taxon>Burkholderiales</taxon>
        <taxon>Burkholderiaceae</taxon>
        <taxon>Limnobacter</taxon>
    </lineage>
</organism>
<keyword evidence="3" id="KW-0408">Iron</keyword>